<evidence type="ECO:0000313" key="11">
    <source>
        <dbReference type="Proteomes" id="UP000246073"/>
    </source>
</evidence>
<feature type="transmembrane region" description="Helical" evidence="7">
    <location>
        <begin position="277"/>
        <end position="297"/>
    </location>
</feature>
<dbReference type="EMBL" id="JABFCY010000001">
    <property type="protein sequence ID" value="NNU59132.1"/>
    <property type="molecule type" value="Genomic_DNA"/>
</dbReference>
<reference evidence="9 12" key="3">
    <citation type="submission" date="2020-05" db="EMBL/GenBank/DDBJ databases">
        <title>Draft Genome Sequence of Ochrobactrum soli Isolated from Stable Fly Gut.</title>
        <authorList>
            <person name="Pileggi M.T."/>
            <person name="Vazhakkala L.J."/>
            <person name="Wong C.N."/>
        </authorList>
    </citation>
    <scope>NUCLEOTIDE SEQUENCE [LARGE SCALE GENOMIC DNA]</scope>
    <source>
        <strain evidence="9 12">MTP-C0764</strain>
    </source>
</reference>
<evidence type="ECO:0000259" key="8">
    <source>
        <dbReference type="Pfam" id="PF00482"/>
    </source>
</evidence>
<feature type="transmembrane region" description="Helical" evidence="7">
    <location>
        <begin position="109"/>
        <end position="127"/>
    </location>
</feature>
<dbReference type="PANTHER" id="PTHR35007">
    <property type="entry name" value="INTEGRAL MEMBRANE PROTEIN-RELATED"/>
    <property type="match status" value="1"/>
</dbReference>
<dbReference type="Gene3D" id="1.20.81.30">
    <property type="entry name" value="Type II secretion system (T2SS), domain F"/>
    <property type="match status" value="1"/>
</dbReference>
<dbReference type="EMBL" id="OOFM01000005">
    <property type="protein sequence ID" value="SPL66796.1"/>
    <property type="molecule type" value="Genomic_DNA"/>
</dbReference>
<evidence type="ECO:0000313" key="9">
    <source>
        <dbReference type="EMBL" id="NNU59132.1"/>
    </source>
</evidence>
<sequence>MTASPVSILIFIVLAVVACAALAYVLFYDRLASKDPASRRLETVRNYAERSVTRSERDKNTDIQKRRKLLQDNIKDLEARQKQREKNQKYPPLRIMLTQAGLSITLRQFYIYSGVTAFTGLLIGFIFGLPLLLLPGIAIACFFGLPRWFVLQKRKRRLKKFLEEFPNALDVIVRATRAGLPLNDGLRLIASEALEPVKGEFKKVVEAQQMGLSIPEAVGKMPDSMPCPETNFFAIVIQIQSQAGGNLSEALNNLSKVLRDRKKMKAKVDALSMEAKASAAIIGALPFIVMVLVYLTSPQYMTLLFTSSTGHMLLGIAAVLMATGIFIMKNMINFDM</sequence>
<dbReference type="Proteomes" id="UP000574931">
    <property type="component" value="Unassembled WGS sequence"/>
</dbReference>
<dbReference type="InterPro" id="IPR042094">
    <property type="entry name" value="T2SS_GspF_sf"/>
</dbReference>
<name>A0A2P9HRM8_9HYPH</name>
<organism evidence="10 11">
    <name type="scientific">Ochrobactrum soli</name>
    <dbReference type="NCBI Taxonomy" id="2448455"/>
    <lineage>
        <taxon>Bacteria</taxon>
        <taxon>Pseudomonadati</taxon>
        <taxon>Pseudomonadota</taxon>
        <taxon>Alphaproteobacteria</taxon>
        <taxon>Hyphomicrobiales</taxon>
        <taxon>Brucellaceae</taxon>
        <taxon>Brucella/Ochrobactrum group</taxon>
        <taxon>Ochrobactrum</taxon>
    </lineage>
</organism>
<feature type="coiled-coil region" evidence="6">
    <location>
        <begin position="247"/>
        <end position="274"/>
    </location>
</feature>
<protein>
    <submittedName>
        <fullName evidence="10">Flp pilus assembly protein TadB</fullName>
    </submittedName>
    <submittedName>
        <fullName evidence="9">Type II secretion system F family protein</fullName>
    </submittedName>
</protein>
<reference evidence="10" key="1">
    <citation type="submission" date="2017-12" db="EMBL/GenBank/DDBJ databases">
        <authorList>
            <person name="Hurst M.R.H."/>
        </authorList>
    </citation>
    <scope>NUCLEOTIDE SEQUENCE [LARGE SCALE GENOMIC DNA]</scope>
    <source>
        <strain evidence="10">FI11154</strain>
    </source>
</reference>
<accession>A0A2P9HRM8</accession>
<evidence type="ECO:0000256" key="1">
    <source>
        <dbReference type="ARBA" id="ARBA00004651"/>
    </source>
</evidence>
<comment type="subcellular location">
    <subcellularLocation>
        <location evidence="1">Cell membrane</location>
        <topology evidence="1">Multi-pass membrane protein</topology>
    </subcellularLocation>
</comment>
<keyword evidence="2" id="KW-1003">Cell membrane</keyword>
<gene>
    <name evidence="9" type="ORF">HKX02_02525</name>
    <name evidence="10" type="ORF">OHAE_2663</name>
</gene>
<keyword evidence="6" id="KW-0175">Coiled coil</keyword>
<evidence type="ECO:0000256" key="7">
    <source>
        <dbReference type="SAM" id="Phobius"/>
    </source>
</evidence>
<evidence type="ECO:0000256" key="6">
    <source>
        <dbReference type="SAM" id="Coils"/>
    </source>
</evidence>
<evidence type="ECO:0000256" key="4">
    <source>
        <dbReference type="ARBA" id="ARBA00022989"/>
    </source>
</evidence>
<evidence type="ECO:0000313" key="10">
    <source>
        <dbReference type="EMBL" id="SPL66796.1"/>
    </source>
</evidence>
<dbReference type="InterPro" id="IPR018076">
    <property type="entry name" value="T2SS_GspF_dom"/>
</dbReference>
<dbReference type="RefSeq" id="WP_109370123.1">
    <property type="nucleotide sequence ID" value="NZ_JABFCY010000001.1"/>
</dbReference>
<evidence type="ECO:0000313" key="12">
    <source>
        <dbReference type="Proteomes" id="UP000574931"/>
    </source>
</evidence>
<feature type="domain" description="Type II secretion system protein GspF" evidence="8">
    <location>
        <begin position="169"/>
        <end position="294"/>
    </location>
</feature>
<dbReference type="AlphaFoldDB" id="A0A2P9HRM8"/>
<dbReference type="Pfam" id="PF00482">
    <property type="entry name" value="T2SSF"/>
    <property type="match status" value="1"/>
</dbReference>
<feature type="transmembrane region" description="Helical" evidence="7">
    <location>
        <begin position="309"/>
        <end position="328"/>
    </location>
</feature>
<keyword evidence="5 7" id="KW-0472">Membrane</keyword>
<keyword evidence="12" id="KW-1185">Reference proteome</keyword>
<dbReference type="GO" id="GO:0005886">
    <property type="term" value="C:plasma membrane"/>
    <property type="evidence" value="ECO:0007669"/>
    <property type="project" value="UniProtKB-SubCell"/>
</dbReference>
<evidence type="ECO:0000256" key="5">
    <source>
        <dbReference type="ARBA" id="ARBA00023136"/>
    </source>
</evidence>
<feature type="transmembrane region" description="Helical" evidence="7">
    <location>
        <begin position="133"/>
        <end position="150"/>
    </location>
</feature>
<proteinExistence type="predicted"/>
<dbReference type="PANTHER" id="PTHR35007:SF1">
    <property type="entry name" value="PILUS ASSEMBLY PROTEIN"/>
    <property type="match status" value="1"/>
</dbReference>
<feature type="coiled-coil region" evidence="6">
    <location>
        <begin position="60"/>
        <end position="87"/>
    </location>
</feature>
<evidence type="ECO:0000256" key="3">
    <source>
        <dbReference type="ARBA" id="ARBA00022692"/>
    </source>
</evidence>
<keyword evidence="3 7" id="KW-0812">Transmembrane</keyword>
<dbReference type="Proteomes" id="UP000246073">
    <property type="component" value="Unassembled WGS sequence"/>
</dbReference>
<feature type="transmembrane region" description="Helical" evidence="7">
    <location>
        <begin position="6"/>
        <end position="27"/>
    </location>
</feature>
<reference evidence="11" key="2">
    <citation type="submission" date="2017-12" db="EMBL/GenBank/DDBJ databases">
        <authorList>
            <person name="Diaz M."/>
        </authorList>
    </citation>
    <scope>NUCLEOTIDE SEQUENCE [LARGE SCALE GENOMIC DNA]</scope>
    <source>
        <strain evidence="11">FI11154</strain>
    </source>
</reference>
<evidence type="ECO:0000256" key="2">
    <source>
        <dbReference type="ARBA" id="ARBA00022475"/>
    </source>
</evidence>
<keyword evidence="4 7" id="KW-1133">Transmembrane helix</keyword>